<evidence type="ECO:0000313" key="14">
    <source>
        <dbReference type="EMBL" id="KXZ44718.1"/>
    </source>
</evidence>
<comment type="cofactor">
    <cofactor evidence="1">
        <name>Zn(2+)</name>
        <dbReference type="ChEBI" id="CHEBI:29105"/>
    </cofactor>
</comment>
<comment type="caution">
    <text evidence="14">The sequence shown here is derived from an EMBL/GenBank/DDBJ whole genome shotgun (WGS) entry which is preliminary data.</text>
</comment>
<dbReference type="SUPFAM" id="SSF50156">
    <property type="entry name" value="PDZ domain-like"/>
    <property type="match status" value="1"/>
</dbReference>
<dbReference type="Gene3D" id="2.30.42.10">
    <property type="match status" value="1"/>
</dbReference>
<evidence type="ECO:0000256" key="1">
    <source>
        <dbReference type="ARBA" id="ARBA00001947"/>
    </source>
</evidence>
<protein>
    <recommendedName>
        <fullName evidence="13">Peptidase M50 domain-containing protein</fullName>
    </recommendedName>
</protein>
<proteinExistence type="inferred from homology"/>
<evidence type="ECO:0000259" key="13">
    <source>
        <dbReference type="Pfam" id="PF02163"/>
    </source>
</evidence>
<evidence type="ECO:0000256" key="3">
    <source>
        <dbReference type="ARBA" id="ARBA00009989"/>
    </source>
</evidence>
<evidence type="ECO:0000256" key="6">
    <source>
        <dbReference type="ARBA" id="ARBA00022801"/>
    </source>
</evidence>
<dbReference type="OrthoDB" id="445896at2759"/>
<keyword evidence="9" id="KW-0482">Metalloprotease</keyword>
<dbReference type="InterPro" id="IPR008915">
    <property type="entry name" value="Peptidase_M50"/>
</dbReference>
<sequence>MVDLPSAPPLRDGECRPRADDVVREPHQRSVGLEASTSELEQRSGFLGLGDLLQPKSAILLGGLFSAVGYDTSKPSSVLAAIGVLAVIVAVHEAGHFAAARLQGIRVTRFAVGFGPTLVKYQDGEVEYCLNAIPLGGYVAFPEDDPAASNPSKAATDAPAADGAASASSPSTSGAEGAAAASSPAATTTATAATSTSATAAAPATPSYSPDDPDLLKNRPIAQRALVISAGVIANIVFAYLILLLQISTVGKAETAFLPGVRVALPEAPAAVAASAGARGGLVSGDVLLRIGDVTVPAAPSQVGESVAAIRAAAGKPLELTVRRAGTEAAADGAASGSGQVLKLRVTPEAGADGQGRLGVQLSSNTYIKHTYAANAGEVLAMTQSEFNRLAGTVFGGLQQIITNFGAMSGQLSGPVAIVAAGSEVVRTDAAGLFQFAAIVNINLAAVNILPLPALDGGYLALLALEALRGGRKLPAGLEGGIMASGFLVLTALGMGLVIRDTLNLL</sequence>
<dbReference type="EMBL" id="LSYV01000064">
    <property type="protein sequence ID" value="KXZ44718.1"/>
    <property type="molecule type" value="Genomic_DNA"/>
</dbReference>
<evidence type="ECO:0000313" key="15">
    <source>
        <dbReference type="Proteomes" id="UP000075714"/>
    </source>
</evidence>
<evidence type="ECO:0000256" key="2">
    <source>
        <dbReference type="ARBA" id="ARBA00004141"/>
    </source>
</evidence>
<dbReference type="STRING" id="33097.A0A150G4H1"/>
<comment type="subcellular location">
    <subcellularLocation>
        <location evidence="2">Membrane</location>
        <topology evidence="2">Multi-pass membrane protein</topology>
    </subcellularLocation>
</comment>
<accession>A0A150G4H1</accession>
<evidence type="ECO:0000256" key="5">
    <source>
        <dbReference type="ARBA" id="ARBA00022692"/>
    </source>
</evidence>
<evidence type="ECO:0000256" key="11">
    <source>
        <dbReference type="SAM" id="MobiDB-lite"/>
    </source>
</evidence>
<keyword evidence="4" id="KW-0645">Protease</keyword>
<dbReference type="GO" id="GO:0006508">
    <property type="term" value="P:proteolysis"/>
    <property type="evidence" value="ECO:0007669"/>
    <property type="project" value="UniProtKB-KW"/>
</dbReference>
<keyword evidence="7" id="KW-0862">Zinc</keyword>
<keyword evidence="10 12" id="KW-0472">Membrane</keyword>
<name>A0A150G4H1_GONPE</name>
<evidence type="ECO:0000256" key="7">
    <source>
        <dbReference type="ARBA" id="ARBA00022833"/>
    </source>
</evidence>
<feature type="region of interest" description="Disordered" evidence="11">
    <location>
        <begin position="146"/>
        <end position="214"/>
    </location>
</feature>
<keyword evidence="5 12" id="KW-0812">Transmembrane</keyword>
<dbReference type="Pfam" id="PF02163">
    <property type="entry name" value="Peptidase_M50"/>
    <property type="match status" value="1"/>
</dbReference>
<feature type="transmembrane region" description="Helical" evidence="12">
    <location>
        <begin position="78"/>
        <end position="99"/>
    </location>
</feature>
<gene>
    <name evidence="14" type="ORF">GPECTOR_63g44</name>
</gene>
<dbReference type="InterPro" id="IPR004387">
    <property type="entry name" value="Pept_M50_Zn"/>
</dbReference>
<evidence type="ECO:0000256" key="8">
    <source>
        <dbReference type="ARBA" id="ARBA00022989"/>
    </source>
</evidence>
<evidence type="ECO:0000256" key="9">
    <source>
        <dbReference type="ARBA" id="ARBA00023049"/>
    </source>
</evidence>
<dbReference type="InterPro" id="IPR036034">
    <property type="entry name" value="PDZ_sf"/>
</dbReference>
<feature type="compositionally biased region" description="Low complexity" evidence="11">
    <location>
        <begin position="154"/>
        <end position="210"/>
    </location>
</feature>
<dbReference type="AlphaFoldDB" id="A0A150G4H1"/>
<evidence type="ECO:0000256" key="10">
    <source>
        <dbReference type="ARBA" id="ARBA00023136"/>
    </source>
</evidence>
<keyword evidence="6" id="KW-0378">Hydrolase</keyword>
<dbReference type="PANTHER" id="PTHR42837">
    <property type="entry name" value="REGULATOR OF SIGMA-E PROTEASE RSEP"/>
    <property type="match status" value="1"/>
</dbReference>
<feature type="region of interest" description="Disordered" evidence="11">
    <location>
        <begin position="1"/>
        <end position="25"/>
    </location>
</feature>
<keyword evidence="8 12" id="KW-1133">Transmembrane helix</keyword>
<feature type="compositionally biased region" description="Basic and acidic residues" evidence="11">
    <location>
        <begin position="11"/>
        <end position="25"/>
    </location>
</feature>
<feature type="transmembrane region" description="Helical" evidence="12">
    <location>
        <begin position="225"/>
        <end position="245"/>
    </location>
</feature>
<feature type="transmembrane region" description="Helical" evidence="12">
    <location>
        <begin position="480"/>
        <end position="499"/>
    </location>
</feature>
<dbReference type="GO" id="GO:0004222">
    <property type="term" value="F:metalloendopeptidase activity"/>
    <property type="evidence" value="ECO:0007669"/>
    <property type="project" value="InterPro"/>
</dbReference>
<organism evidence="14 15">
    <name type="scientific">Gonium pectorale</name>
    <name type="common">Green alga</name>
    <dbReference type="NCBI Taxonomy" id="33097"/>
    <lineage>
        <taxon>Eukaryota</taxon>
        <taxon>Viridiplantae</taxon>
        <taxon>Chlorophyta</taxon>
        <taxon>core chlorophytes</taxon>
        <taxon>Chlorophyceae</taxon>
        <taxon>CS clade</taxon>
        <taxon>Chlamydomonadales</taxon>
        <taxon>Volvocaceae</taxon>
        <taxon>Gonium</taxon>
    </lineage>
</organism>
<comment type="similarity">
    <text evidence="3">Belongs to the peptidase M50A family.</text>
</comment>
<dbReference type="CDD" id="cd06163">
    <property type="entry name" value="S2P-M50_PDZ_RseP-like"/>
    <property type="match status" value="1"/>
</dbReference>
<evidence type="ECO:0000256" key="4">
    <source>
        <dbReference type="ARBA" id="ARBA00022670"/>
    </source>
</evidence>
<reference evidence="15" key="1">
    <citation type="journal article" date="2016" name="Nat. Commun.">
        <title>The Gonium pectorale genome demonstrates co-option of cell cycle regulation during the evolution of multicellularity.</title>
        <authorList>
            <person name="Hanschen E.R."/>
            <person name="Marriage T.N."/>
            <person name="Ferris P.J."/>
            <person name="Hamaji T."/>
            <person name="Toyoda A."/>
            <person name="Fujiyama A."/>
            <person name="Neme R."/>
            <person name="Noguchi H."/>
            <person name="Minakuchi Y."/>
            <person name="Suzuki M."/>
            <person name="Kawai-Toyooka H."/>
            <person name="Smith D.R."/>
            <person name="Sparks H."/>
            <person name="Anderson J."/>
            <person name="Bakaric R."/>
            <person name="Luria V."/>
            <person name="Karger A."/>
            <person name="Kirschner M.W."/>
            <person name="Durand P.M."/>
            <person name="Michod R.E."/>
            <person name="Nozaki H."/>
            <person name="Olson B.J."/>
        </authorList>
    </citation>
    <scope>NUCLEOTIDE SEQUENCE [LARGE SCALE GENOMIC DNA]</scope>
    <source>
        <strain evidence="15">NIES-2863</strain>
    </source>
</reference>
<dbReference type="Proteomes" id="UP000075714">
    <property type="component" value="Unassembled WGS sequence"/>
</dbReference>
<feature type="transmembrane region" description="Helical" evidence="12">
    <location>
        <begin position="449"/>
        <end position="468"/>
    </location>
</feature>
<evidence type="ECO:0000256" key="12">
    <source>
        <dbReference type="SAM" id="Phobius"/>
    </source>
</evidence>
<keyword evidence="15" id="KW-1185">Reference proteome</keyword>
<dbReference type="GO" id="GO:0016020">
    <property type="term" value="C:membrane"/>
    <property type="evidence" value="ECO:0007669"/>
    <property type="project" value="UniProtKB-SubCell"/>
</dbReference>
<dbReference type="PANTHER" id="PTHR42837:SF2">
    <property type="entry name" value="MEMBRANE METALLOPROTEASE ARASP2, CHLOROPLASTIC-RELATED"/>
    <property type="match status" value="1"/>
</dbReference>
<feature type="domain" description="Peptidase M50" evidence="13">
    <location>
        <begin position="81"/>
        <end position="492"/>
    </location>
</feature>